<feature type="transmembrane region" description="Helical" evidence="2">
    <location>
        <begin position="199"/>
        <end position="219"/>
    </location>
</feature>
<dbReference type="Proteomes" id="UP000647860">
    <property type="component" value="Unassembled WGS sequence"/>
</dbReference>
<feature type="transmembrane region" description="Helical" evidence="2">
    <location>
        <begin position="138"/>
        <end position="154"/>
    </location>
</feature>
<evidence type="ECO:0000313" key="3">
    <source>
        <dbReference type="EMBL" id="GIJ15010.1"/>
    </source>
</evidence>
<feature type="compositionally biased region" description="Pro residues" evidence="1">
    <location>
        <begin position="349"/>
        <end position="358"/>
    </location>
</feature>
<feature type="transmembrane region" description="Helical" evidence="2">
    <location>
        <begin position="112"/>
        <end position="132"/>
    </location>
</feature>
<evidence type="ECO:0000256" key="2">
    <source>
        <dbReference type="SAM" id="Phobius"/>
    </source>
</evidence>
<feature type="transmembrane region" description="Helical" evidence="2">
    <location>
        <begin position="231"/>
        <end position="250"/>
    </location>
</feature>
<evidence type="ECO:0000256" key="1">
    <source>
        <dbReference type="SAM" id="MobiDB-lite"/>
    </source>
</evidence>
<gene>
    <name evidence="3" type="ORF">Vgi01_16940</name>
</gene>
<keyword evidence="2" id="KW-0472">Membrane</keyword>
<organism evidence="3 4">
    <name type="scientific">Micromonospora gifhornensis</name>
    <dbReference type="NCBI Taxonomy" id="84594"/>
    <lineage>
        <taxon>Bacteria</taxon>
        <taxon>Bacillati</taxon>
        <taxon>Actinomycetota</taxon>
        <taxon>Actinomycetes</taxon>
        <taxon>Micromonosporales</taxon>
        <taxon>Micromonosporaceae</taxon>
        <taxon>Micromonospora</taxon>
    </lineage>
</organism>
<name>A0ABQ4IAS3_9ACTN</name>
<feature type="transmembrane region" description="Helical" evidence="2">
    <location>
        <begin position="32"/>
        <end position="50"/>
    </location>
</feature>
<proteinExistence type="predicted"/>
<sequence>MAMGEVRLAAPEPATAGPVGRRRPGARQTQQWLLTVLPAFPVLLLVLRLWRLSRQDMSTMLLLVQYVSPLGLLSALLIALVWAVPLVVLVPVVLGRLLQVSAPQRFDPERSLLAYAAARTPGWVLVVAAALAALTWQLRFLPGLVMMLVWLVALHTRSRYPDRPRLLLATGLILPVVVAAASYAWLAPAIGSAVGHGELATALLLALPPAGALVLTGPVPARMAPAVTRAVIYAVGGLLPLLTGAVFLRVPLLPAVAVEVGEPQTQEVVLGEAVTVTDRMTIVLSRAGEVRFLPNDEVRAQVLCPDADRVPSSRVTVARWPVEDTALEWLMPRRPVGPPDPRCGGLVPLPAPSPSAGP</sequence>
<keyword evidence="2" id="KW-0812">Transmembrane</keyword>
<keyword evidence="4" id="KW-1185">Reference proteome</keyword>
<comment type="caution">
    <text evidence="3">The sequence shown here is derived from an EMBL/GenBank/DDBJ whole genome shotgun (WGS) entry which is preliminary data.</text>
</comment>
<keyword evidence="2" id="KW-1133">Transmembrane helix</keyword>
<protein>
    <submittedName>
        <fullName evidence="3">Uncharacterized protein</fullName>
    </submittedName>
</protein>
<feature type="transmembrane region" description="Helical" evidence="2">
    <location>
        <begin position="70"/>
        <end position="92"/>
    </location>
</feature>
<reference evidence="3 4" key="1">
    <citation type="submission" date="2021-01" db="EMBL/GenBank/DDBJ databases">
        <title>Whole genome shotgun sequence of Verrucosispora gifhornensis NBRC 16317.</title>
        <authorList>
            <person name="Komaki H."/>
            <person name="Tamura T."/>
        </authorList>
    </citation>
    <scope>NUCLEOTIDE SEQUENCE [LARGE SCALE GENOMIC DNA]</scope>
    <source>
        <strain evidence="3 4">NBRC 16317</strain>
    </source>
</reference>
<evidence type="ECO:0000313" key="4">
    <source>
        <dbReference type="Proteomes" id="UP000647860"/>
    </source>
</evidence>
<feature type="region of interest" description="Disordered" evidence="1">
    <location>
        <begin position="338"/>
        <end position="358"/>
    </location>
</feature>
<accession>A0ABQ4IAS3</accession>
<feature type="transmembrane region" description="Helical" evidence="2">
    <location>
        <begin position="166"/>
        <end position="187"/>
    </location>
</feature>
<dbReference type="EMBL" id="BOPA01000014">
    <property type="protein sequence ID" value="GIJ15010.1"/>
    <property type="molecule type" value="Genomic_DNA"/>
</dbReference>